<comment type="function">
    <text evidence="5">Involved in the maturation of [NiFe] hydrogenases. Required for nickel insertion into the metal center of the hydrogenase.</text>
</comment>
<feature type="binding site" evidence="5">
    <location>
        <position position="80"/>
    </location>
    <ligand>
        <name>Zn(2+)</name>
        <dbReference type="ChEBI" id="CHEBI:29105"/>
    </ligand>
</feature>
<evidence type="ECO:0000256" key="5">
    <source>
        <dbReference type="HAMAP-Rule" id="MF_00213"/>
    </source>
</evidence>
<dbReference type="InterPro" id="IPR000688">
    <property type="entry name" value="HypA/HybF"/>
</dbReference>
<feature type="binding site" evidence="5">
    <location>
        <position position="99"/>
    </location>
    <ligand>
        <name>Zn(2+)</name>
        <dbReference type="ChEBI" id="CHEBI:29105"/>
    </ligand>
</feature>
<dbReference type="Pfam" id="PF01155">
    <property type="entry name" value="HypA"/>
    <property type="match status" value="1"/>
</dbReference>
<dbReference type="InterPro" id="IPR020538">
    <property type="entry name" value="Hydgase_Ni_incorp_HypA/HybF_CS"/>
</dbReference>
<keyword evidence="4 5" id="KW-0862">Zinc</keyword>
<name>A0A212JJT4_9BACT</name>
<evidence type="ECO:0000256" key="1">
    <source>
        <dbReference type="ARBA" id="ARBA00010748"/>
    </source>
</evidence>
<dbReference type="RefSeq" id="WP_022657681.1">
    <property type="nucleotide sequence ID" value="NZ_CABUEN010000001.1"/>
</dbReference>
<dbReference type="HAMAP" id="MF_00213">
    <property type="entry name" value="HypA_HybF"/>
    <property type="match status" value="1"/>
</dbReference>
<proteinExistence type="inferred from homology"/>
<comment type="similarity">
    <text evidence="1 5">Belongs to the HypA/HybF family.</text>
</comment>
<evidence type="ECO:0000313" key="6">
    <source>
        <dbReference type="EMBL" id="SBV99535.1"/>
    </source>
</evidence>
<gene>
    <name evidence="5 6" type="primary">hypA</name>
    <name evidence="6" type="ORF">KM92DES2_11230</name>
</gene>
<dbReference type="AlphaFoldDB" id="A0A212JJT4"/>
<dbReference type="Gene3D" id="3.30.2320.80">
    <property type="match status" value="1"/>
</dbReference>
<feature type="binding site" evidence="5">
    <location>
        <position position="96"/>
    </location>
    <ligand>
        <name>Zn(2+)</name>
        <dbReference type="ChEBI" id="CHEBI:29105"/>
    </ligand>
</feature>
<dbReference type="GO" id="GO:0008270">
    <property type="term" value="F:zinc ion binding"/>
    <property type="evidence" value="ECO:0007669"/>
    <property type="project" value="UniProtKB-UniRule"/>
</dbReference>
<keyword evidence="3 5" id="KW-0479">Metal-binding</keyword>
<dbReference type="GeneID" id="72381463"/>
<reference evidence="6" key="1">
    <citation type="submission" date="2016-04" db="EMBL/GenBank/DDBJ databases">
        <authorList>
            <person name="Evans L.H."/>
            <person name="Alamgir A."/>
            <person name="Owens N."/>
            <person name="Weber N.D."/>
            <person name="Virtaneva K."/>
            <person name="Barbian K."/>
            <person name="Babar A."/>
            <person name="Rosenke K."/>
        </authorList>
    </citation>
    <scope>NUCLEOTIDE SEQUENCE</scope>
    <source>
        <strain evidence="6">92-2</strain>
    </source>
</reference>
<evidence type="ECO:0000256" key="4">
    <source>
        <dbReference type="ARBA" id="ARBA00022833"/>
    </source>
</evidence>
<sequence>MHEATLVQGLLNMAIKAVEDHNKAHPESPVSRIAEFQCELGLLACVEAQTLTACFELLAEGTLAEGAKLTLACAPLACTCNQCGHEFSLTQRHFVCPSCGGENIHFNGGHGMTLMALHVASEETDHD</sequence>
<organism evidence="6">
    <name type="scientific">uncultured Desulfovibrio sp</name>
    <dbReference type="NCBI Taxonomy" id="167968"/>
    <lineage>
        <taxon>Bacteria</taxon>
        <taxon>Pseudomonadati</taxon>
        <taxon>Thermodesulfobacteriota</taxon>
        <taxon>Desulfovibrionia</taxon>
        <taxon>Desulfovibrionales</taxon>
        <taxon>Desulfovibrionaceae</taxon>
        <taxon>Desulfovibrio</taxon>
        <taxon>environmental samples</taxon>
    </lineage>
</organism>
<dbReference type="GO" id="GO:0016151">
    <property type="term" value="F:nickel cation binding"/>
    <property type="evidence" value="ECO:0007669"/>
    <property type="project" value="UniProtKB-UniRule"/>
</dbReference>
<evidence type="ECO:0000256" key="2">
    <source>
        <dbReference type="ARBA" id="ARBA00022596"/>
    </source>
</evidence>
<protein>
    <recommendedName>
        <fullName evidence="5">Hydrogenase maturation factor HypA</fullName>
    </recommendedName>
</protein>
<dbReference type="GO" id="GO:0051604">
    <property type="term" value="P:protein maturation"/>
    <property type="evidence" value="ECO:0007669"/>
    <property type="project" value="InterPro"/>
</dbReference>
<dbReference type="PIRSF" id="PIRSF004761">
    <property type="entry name" value="Hydrgn_mat_HypA"/>
    <property type="match status" value="1"/>
</dbReference>
<feature type="binding site" evidence="5">
    <location>
        <position position="83"/>
    </location>
    <ligand>
        <name>Zn(2+)</name>
        <dbReference type="ChEBI" id="CHEBI:29105"/>
    </ligand>
</feature>
<dbReference type="PANTHER" id="PTHR34535:SF3">
    <property type="entry name" value="HYDROGENASE MATURATION FACTOR HYPA"/>
    <property type="match status" value="1"/>
</dbReference>
<dbReference type="EMBL" id="FLUP01000001">
    <property type="protein sequence ID" value="SBV99535.1"/>
    <property type="molecule type" value="Genomic_DNA"/>
</dbReference>
<evidence type="ECO:0000256" key="3">
    <source>
        <dbReference type="ARBA" id="ARBA00022723"/>
    </source>
</evidence>
<dbReference type="PANTHER" id="PTHR34535">
    <property type="entry name" value="HYDROGENASE MATURATION FACTOR HYPA"/>
    <property type="match status" value="1"/>
</dbReference>
<accession>A0A212JJT4</accession>
<feature type="binding site" evidence="5">
    <location>
        <position position="2"/>
    </location>
    <ligand>
        <name>Ni(2+)</name>
        <dbReference type="ChEBI" id="CHEBI:49786"/>
    </ligand>
</feature>
<dbReference type="PROSITE" id="PS01249">
    <property type="entry name" value="HYPA"/>
    <property type="match status" value="1"/>
</dbReference>
<keyword evidence="2 5" id="KW-0533">Nickel</keyword>